<dbReference type="EMBL" id="KT387800">
    <property type="protein sequence ID" value="AMB21677.1"/>
    <property type="molecule type" value="Genomic_DNA"/>
</dbReference>
<sequence length="270" mass="30843">MEKTQSVRTATGQSARKRRPSSTSSHKQTVLALKACRKSISIAAAAIERRRLTPPTYRGYDFVDVCERYKNVDARAQQPVRAGASVPMLSTFAVCVKLEDMFCNEITGSVPSREYYLSNMPRNDVLVYAMFGTGTAHKTYAEMFSPLELTKLMEAVFSYPLEWSPFWEDADAPEWFSRTIGTDSFRSLPFDEAFKVAAETLKFCSEIQFTRKIHRPSVDELQAVEKDQLMQHTFRRFIGHKRVQEYSAGWGCYIYQSDAPYCSSNLRPIL</sequence>
<dbReference type="GeneID" id="14011343"/>
<evidence type="ECO:0000313" key="7">
    <source>
        <dbReference type="Proteomes" id="UP000142765"/>
    </source>
</evidence>
<reference evidence="6" key="4">
    <citation type="journal article" date="2022" name="Can. J. Microbiol.">
        <title>Characterization and Prevalence of A New Fatal Genotype CyHV-2 in Mainland China.</title>
        <authorList>
            <person name="Li L."/>
            <person name="Luo Y."/>
            <person name="Gao Z."/>
            <person name="Huang J."/>
            <person name="Zheng X."/>
            <person name="Nie H."/>
            <person name="Zhang J."/>
            <person name="Lin L."/>
            <person name="Yuan J."/>
        </authorList>
    </citation>
    <scope>NUCLEOTIDE SEQUENCE [LARGE SCALE GENOMIC DNA]</scope>
</reference>
<feature type="compositionally biased region" description="Polar residues" evidence="1">
    <location>
        <begin position="1"/>
        <end position="14"/>
    </location>
</feature>
<gene>
    <name evidence="2" type="ORF">CyHV2_ORF109</name>
</gene>
<reference evidence="3" key="2">
    <citation type="journal article" date="2015" name="Can. J. Microbiol.">
        <title>Characterization and Prevalence of A New Fatal Genotype CyHV-2 in Mainland China.</title>
        <authorList>
            <person name="Li L."/>
            <person name="Luo Y."/>
            <person name="Gao Z."/>
            <person name="Huang J."/>
            <person name="Zheng X."/>
            <person name="Nie H."/>
            <person name="Zhang J."/>
            <person name="Lin L."/>
            <person name="Yuan J."/>
        </authorList>
    </citation>
    <scope>NUCLEOTIDE SEQUENCE [LARGE SCALE GENOMIC DNA]</scope>
    <source>
        <strain evidence="3">SY-C1</strain>
    </source>
</reference>
<evidence type="ECO:0000313" key="4">
    <source>
        <dbReference type="EMBL" id="AMB21677.1"/>
    </source>
</evidence>
<reference evidence="4 7" key="3">
    <citation type="submission" date="2015-08" db="EMBL/GenBank/DDBJ databases">
        <authorList>
            <person name="Babu N.S."/>
            <person name="Beckwith C.J."/>
            <person name="Beseler K.G."/>
            <person name="Brison A."/>
            <person name="Carone J.V."/>
            <person name="Caskin T.P."/>
            <person name="Diamond M."/>
            <person name="Durham M.E."/>
            <person name="Foxe J.M."/>
            <person name="Go M."/>
            <person name="Henderson B.A."/>
            <person name="Jones I.B."/>
            <person name="McGettigan J.A."/>
            <person name="Micheletti S.J."/>
            <person name="Nasrallah M.E."/>
            <person name="Ortiz D."/>
            <person name="Piller C.R."/>
            <person name="Privatt S.R."/>
            <person name="Schneider S.L."/>
            <person name="Sharp S."/>
            <person name="Smith T.C."/>
            <person name="Stanton J.D."/>
            <person name="Ullery H.E."/>
            <person name="Wilson R.J."/>
            <person name="Serrano M.G."/>
            <person name="Buck G."/>
            <person name="Lee V."/>
            <person name="Wang Y."/>
            <person name="Carvalho R."/>
            <person name="Voegtly L."/>
            <person name="Shi R."/>
            <person name="Duckworth R."/>
            <person name="Johnson A."/>
            <person name="Loviza R."/>
            <person name="Walstead R."/>
            <person name="Shah Z."/>
            <person name="Kiflezghi M."/>
            <person name="Wade K."/>
            <person name="Ball S.L."/>
            <person name="Bradley K.W."/>
            <person name="Asai D.J."/>
            <person name="Bowman C.A."/>
            <person name="Russell D.A."/>
            <person name="Pope W.H."/>
            <person name="Jacobs-Sera D."/>
            <person name="Hendrix R.W."/>
            <person name="Hatfull G.F."/>
        </authorList>
    </citation>
    <scope>NUCLEOTIDE SEQUENCE [LARGE SCALE GENOMIC DNA]</scope>
    <source>
        <strain evidence="4">SY</strain>
    </source>
</reference>
<dbReference type="EMBL" id="KM200722">
    <property type="protein sequence ID" value="AKC02052.1"/>
    <property type="molecule type" value="Genomic_DNA"/>
</dbReference>
<dbReference type="Proteomes" id="UP000101183">
    <property type="component" value="Segment"/>
</dbReference>
<evidence type="ECO:0000313" key="2">
    <source>
        <dbReference type="EMBL" id="AFJ20535.1"/>
    </source>
</evidence>
<evidence type="ECO:0000313" key="6">
    <source>
        <dbReference type="Proteomes" id="UP000126788"/>
    </source>
</evidence>
<evidence type="ECO:0000313" key="5">
    <source>
        <dbReference type="Proteomes" id="UP000101183"/>
    </source>
</evidence>
<organism evidence="2 5">
    <name type="scientific">Cyprinid herpesvirus 2</name>
    <name type="common">CyHV-2</name>
    <dbReference type="NCBI Taxonomy" id="317878"/>
    <lineage>
        <taxon>Viruses</taxon>
        <taxon>Duplodnaviria</taxon>
        <taxon>Heunggongvirae</taxon>
        <taxon>Peploviricota</taxon>
        <taxon>Herviviricetes</taxon>
        <taxon>Herpesvirales</taxon>
        <taxon>Alloherpesviridae</taxon>
        <taxon>Cyvirus</taxon>
        <taxon>Cyvirus cyprinidallo2</taxon>
    </lineage>
</organism>
<keyword evidence="5" id="KW-1185">Reference proteome</keyword>
<evidence type="ECO:0000256" key="1">
    <source>
        <dbReference type="SAM" id="MobiDB-lite"/>
    </source>
</evidence>
<dbReference type="Proteomes" id="UP000142765">
    <property type="component" value="Segment"/>
</dbReference>
<accession>K7PCN9</accession>
<dbReference type="Proteomes" id="UP000126788">
    <property type="component" value="Genome"/>
</dbReference>
<evidence type="ECO:0000313" key="3">
    <source>
        <dbReference type="EMBL" id="AKC02052.1"/>
    </source>
</evidence>
<name>K7PCN9_CYHV2</name>
<proteinExistence type="predicted"/>
<dbReference type="OrthoDB" id="33713at10239"/>
<dbReference type="EMBL" id="JQ815364">
    <property type="protein sequence ID" value="AFJ20535.1"/>
    <property type="molecule type" value="Genomic_DNA"/>
</dbReference>
<feature type="region of interest" description="Disordered" evidence="1">
    <location>
        <begin position="1"/>
        <end position="29"/>
    </location>
</feature>
<reference evidence="2 5" key="1">
    <citation type="journal article" date="2013" name="J. Virol.">
        <title>Comparative genomics of carp herpesviruses.</title>
        <authorList>
            <person name="Davison A.J."/>
            <person name="Kurobe T."/>
            <person name="Gatherer D."/>
            <person name="Cunningham C."/>
            <person name="Korf I."/>
            <person name="Fukuda H."/>
            <person name="Hedrick R.P."/>
            <person name="Waltzek T.B."/>
        </authorList>
    </citation>
    <scope>NUCLEOTIDE SEQUENCE [LARGE SCALE GENOMIC DNA]</scope>
    <source>
        <strain evidence="2">ST-J1</strain>
    </source>
</reference>
<dbReference type="RefSeq" id="YP_007003927.1">
    <property type="nucleotide sequence ID" value="NC_019495.1"/>
</dbReference>
<dbReference type="KEGG" id="vg:14011343"/>
<protein>
    <submittedName>
        <fullName evidence="2 4">ORF109</fullName>
    </submittedName>
</protein>